<reference evidence="2 3" key="1">
    <citation type="submission" date="2019-04" db="EMBL/GenBank/DDBJ databases">
        <authorList>
            <person name="Van Vliet M D."/>
        </authorList>
    </citation>
    <scope>NUCLEOTIDE SEQUENCE [LARGE SCALE GENOMIC DNA]</scope>
    <source>
        <strain evidence="2 3">F21</strain>
    </source>
</reference>
<evidence type="ECO:0000313" key="2">
    <source>
        <dbReference type="EMBL" id="VGO22318.1"/>
    </source>
</evidence>
<name>A0A6C2UQ34_9BACT</name>
<dbReference type="Pfam" id="PF12728">
    <property type="entry name" value="HTH_17"/>
    <property type="match status" value="1"/>
</dbReference>
<dbReference type="AlphaFoldDB" id="A0A6C2UQ34"/>
<dbReference type="InterPro" id="IPR009061">
    <property type="entry name" value="DNA-bd_dom_put_sf"/>
</dbReference>
<dbReference type="InterPro" id="IPR010093">
    <property type="entry name" value="SinI_DNA-bd"/>
</dbReference>
<proteinExistence type="predicted"/>
<dbReference type="EMBL" id="CAAHFH010000002">
    <property type="protein sequence ID" value="VGO22318.1"/>
    <property type="molecule type" value="Genomic_DNA"/>
</dbReference>
<accession>A0A6C2UQ34</accession>
<keyword evidence="3" id="KW-1185">Reference proteome</keyword>
<dbReference type="NCBIfam" id="TIGR01764">
    <property type="entry name" value="excise"/>
    <property type="match status" value="1"/>
</dbReference>
<gene>
    <name evidence="2" type="ORF">SCARR_04401</name>
</gene>
<organism evidence="2 3">
    <name type="scientific">Pontiella sulfatireligans</name>
    <dbReference type="NCBI Taxonomy" id="2750658"/>
    <lineage>
        <taxon>Bacteria</taxon>
        <taxon>Pseudomonadati</taxon>
        <taxon>Kiritimatiellota</taxon>
        <taxon>Kiritimatiellia</taxon>
        <taxon>Kiritimatiellales</taxon>
        <taxon>Pontiellaceae</taxon>
        <taxon>Pontiella</taxon>
    </lineage>
</organism>
<sequence length="108" mass="12291">MCNLHKFTGYASKLTFLVNHHQFSTLGTSSAIGHLIYLKGKMMKITNMPPRALKAGEAATYLGISRRYLHDLCADGRIPYSKIGRRCHVFEIEELNRFLEEHKIKAAI</sequence>
<dbReference type="GO" id="GO:0003677">
    <property type="term" value="F:DNA binding"/>
    <property type="evidence" value="ECO:0007669"/>
    <property type="project" value="InterPro"/>
</dbReference>
<dbReference type="SUPFAM" id="SSF46955">
    <property type="entry name" value="Putative DNA-binding domain"/>
    <property type="match status" value="1"/>
</dbReference>
<protein>
    <recommendedName>
        <fullName evidence="1">Helix-turn-helix domain-containing protein</fullName>
    </recommendedName>
</protein>
<evidence type="ECO:0000259" key="1">
    <source>
        <dbReference type="Pfam" id="PF12728"/>
    </source>
</evidence>
<dbReference type="InterPro" id="IPR041657">
    <property type="entry name" value="HTH_17"/>
</dbReference>
<dbReference type="Proteomes" id="UP000346198">
    <property type="component" value="Unassembled WGS sequence"/>
</dbReference>
<feature type="domain" description="Helix-turn-helix" evidence="1">
    <location>
        <begin position="53"/>
        <end position="102"/>
    </location>
</feature>
<evidence type="ECO:0000313" key="3">
    <source>
        <dbReference type="Proteomes" id="UP000346198"/>
    </source>
</evidence>